<proteinExistence type="predicted"/>
<comment type="caution">
    <text evidence="2">The sequence shown here is derived from an EMBL/GenBank/DDBJ whole genome shotgun (WGS) entry which is preliminary data.</text>
</comment>
<evidence type="ECO:0000313" key="3">
    <source>
        <dbReference type="Proteomes" id="UP001456524"/>
    </source>
</evidence>
<name>A0ABR1Y5Z4_9PEZI</name>
<gene>
    <name evidence="2" type="ORF">IWX90DRAFT_474278</name>
</gene>
<accession>A0ABR1Y5Z4</accession>
<keyword evidence="3" id="KW-1185">Reference proteome</keyword>
<dbReference type="Proteomes" id="UP001456524">
    <property type="component" value="Unassembled WGS sequence"/>
</dbReference>
<dbReference type="EMBL" id="JBBWUH010000001">
    <property type="protein sequence ID" value="KAK8177332.1"/>
    <property type="molecule type" value="Genomic_DNA"/>
</dbReference>
<sequence>MHNHHASEQLNAPWLSSVDSIECFSSLSFSLRFKPLDALAVHSESRKHVESKFNICRVSLHFHLCHVNTESFVAVRGLLRLLHDPPPASSTLLSLTCTAAPHPPCNTPHTQQPSLFRSISTLSPHAPCLALVPSPLLPKVQASRRRRASVFDVDEAETPEPRASKLVGQRVVLLKTTSWLDNLARDDDTQEECARRKKRAELVDHPKKIVDLRCMLYFVHHGLDPDHAGERQHCNYKAYYLHDDKKKSAIGKMQGANSQHHDDRAHLEPLFEKNTIAFAKAMWEPVDHTVDFHAMFQTPDSLNDEAKQLMGRRHHYVIAVWAGAADATFRYRTLPERDPDNDPRREPGDSIYAFWKTLPKTSTPFPATPARVSSSAGSVRRRTAPQSSTSFLSCEFDPDD</sequence>
<protein>
    <submittedName>
        <fullName evidence="2">Uncharacterized protein</fullName>
    </submittedName>
</protein>
<evidence type="ECO:0000313" key="2">
    <source>
        <dbReference type="EMBL" id="KAK8177332.1"/>
    </source>
</evidence>
<feature type="region of interest" description="Disordered" evidence="1">
    <location>
        <begin position="359"/>
        <end position="400"/>
    </location>
</feature>
<organism evidence="2 3">
    <name type="scientific">Phyllosticta citrichinensis</name>
    <dbReference type="NCBI Taxonomy" id="1130410"/>
    <lineage>
        <taxon>Eukaryota</taxon>
        <taxon>Fungi</taxon>
        <taxon>Dikarya</taxon>
        <taxon>Ascomycota</taxon>
        <taxon>Pezizomycotina</taxon>
        <taxon>Dothideomycetes</taxon>
        <taxon>Dothideomycetes incertae sedis</taxon>
        <taxon>Botryosphaeriales</taxon>
        <taxon>Phyllostictaceae</taxon>
        <taxon>Phyllosticta</taxon>
    </lineage>
</organism>
<evidence type="ECO:0000256" key="1">
    <source>
        <dbReference type="SAM" id="MobiDB-lite"/>
    </source>
</evidence>
<reference evidence="2 3" key="1">
    <citation type="journal article" date="2022" name="G3 (Bethesda)">
        <title>Enemy or ally: a genomic approach to elucidate the lifestyle of Phyllosticta citrichinaensis.</title>
        <authorList>
            <person name="Buijs V.A."/>
            <person name="Groenewald J.Z."/>
            <person name="Haridas S."/>
            <person name="LaButti K.M."/>
            <person name="Lipzen A."/>
            <person name="Martin F.M."/>
            <person name="Barry K."/>
            <person name="Grigoriev I.V."/>
            <person name="Crous P.W."/>
            <person name="Seidl M.F."/>
        </authorList>
    </citation>
    <scope>NUCLEOTIDE SEQUENCE [LARGE SCALE GENOMIC DNA]</scope>
    <source>
        <strain evidence="2 3">CBS 129764</strain>
    </source>
</reference>